<organism evidence="3 4">
    <name type="scientific">Streptomyces xanthii</name>
    <dbReference type="NCBI Taxonomy" id="2768069"/>
    <lineage>
        <taxon>Bacteria</taxon>
        <taxon>Bacillati</taxon>
        <taxon>Actinomycetota</taxon>
        <taxon>Actinomycetes</taxon>
        <taxon>Kitasatosporales</taxon>
        <taxon>Streptomycetaceae</taxon>
        <taxon>Streptomyces</taxon>
    </lineage>
</organism>
<dbReference type="AlphaFoldDB" id="A0A7H1B5X9"/>
<evidence type="ECO:0000256" key="1">
    <source>
        <dbReference type="SAM" id="Phobius"/>
    </source>
</evidence>
<evidence type="ECO:0000313" key="3">
    <source>
        <dbReference type="EMBL" id="QNS04134.1"/>
    </source>
</evidence>
<keyword evidence="1" id="KW-0812">Transmembrane</keyword>
<dbReference type="KEGG" id="sxn:IAG42_11190"/>
<sequence>MRPALLRRAALTVVTGGLLLAPAGVAVAQTPATATATATATAHEERAAADRPAEGPNRYFLLAGGAMTAAGAGGLVYASVRRGRSDQ</sequence>
<feature type="chain" id="PRO_5028903670" description="Tat pathway signal sequence domain protein" evidence="2">
    <location>
        <begin position="29"/>
        <end position="87"/>
    </location>
</feature>
<reference evidence="3 4" key="1">
    <citation type="submission" date="2020-09" db="EMBL/GenBank/DDBJ databases">
        <title>A novel species.</title>
        <authorList>
            <person name="Gao J."/>
        </authorList>
    </citation>
    <scope>NUCLEOTIDE SEQUENCE [LARGE SCALE GENOMIC DNA]</scope>
    <source>
        <strain evidence="3 4">CRXT-Y-14</strain>
    </source>
</reference>
<dbReference type="Proteomes" id="UP000516428">
    <property type="component" value="Chromosome"/>
</dbReference>
<keyword evidence="1" id="KW-0472">Membrane</keyword>
<gene>
    <name evidence="3" type="ORF">IAG42_11190</name>
</gene>
<protein>
    <recommendedName>
        <fullName evidence="5">Tat pathway signal sequence domain protein</fullName>
    </recommendedName>
</protein>
<keyword evidence="2" id="KW-0732">Signal</keyword>
<keyword evidence="4" id="KW-1185">Reference proteome</keyword>
<evidence type="ECO:0000256" key="2">
    <source>
        <dbReference type="SAM" id="SignalP"/>
    </source>
</evidence>
<name>A0A7H1B5X9_9ACTN</name>
<evidence type="ECO:0008006" key="5">
    <source>
        <dbReference type="Google" id="ProtNLM"/>
    </source>
</evidence>
<feature type="transmembrane region" description="Helical" evidence="1">
    <location>
        <begin position="59"/>
        <end position="80"/>
    </location>
</feature>
<dbReference type="EMBL" id="CP061281">
    <property type="protein sequence ID" value="QNS04134.1"/>
    <property type="molecule type" value="Genomic_DNA"/>
</dbReference>
<dbReference type="RefSeq" id="WP_188336875.1">
    <property type="nucleotide sequence ID" value="NZ_CP061281.1"/>
</dbReference>
<accession>A0A7H1B5X9</accession>
<proteinExistence type="predicted"/>
<evidence type="ECO:0000313" key="4">
    <source>
        <dbReference type="Proteomes" id="UP000516428"/>
    </source>
</evidence>
<feature type="signal peptide" evidence="2">
    <location>
        <begin position="1"/>
        <end position="28"/>
    </location>
</feature>
<keyword evidence="1" id="KW-1133">Transmembrane helix</keyword>